<dbReference type="AlphaFoldDB" id="A0A0H2R4I9"/>
<evidence type="ECO:0000313" key="2">
    <source>
        <dbReference type="EMBL" id="KLO06749.1"/>
    </source>
</evidence>
<feature type="domain" description="Dienelactone hydrolase" evidence="1">
    <location>
        <begin position="28"/>
        <end position="249"/>
    </location>
</feature>
<dbReference type="STRING" id="27342.A0A0H2R4I9"/>
<dbReference type="InParanoid" id="A0A0H2R4I9"/>
<dbReference type="PANTHER" id="PTHR17630">
    <property type="entry name" value="DIENELACTONE HYDROLASE"/>
    <property type="match status" value="1"/>
</dbReference>
<dbReference type="Proteomes" id="UP000053477">
    <property type="component" value="Unassembled WGS sequence"/>
</dbReference>
<keyword evidence="2" id="KW-0378">Hydrolase</keyword>
<organism evidence="2 3">
    <name type="scientific">Schizopora paradoxa</name>
    <dbReference type="NCBI Taxonomy" id="27342"/>
    <lineage>
        <taxon>Eukaryota</taxon>
        <taxon>Fungi</taxon>
        <taxon>Dikarya</taxon>
        <taxon>Basidiomycota</taxon>
        <taxon>Agaricomycotina</taxon>
        <taxon>Agaricomycetes</taxon>
        <taxon>Hymenochaetales</taxon>
        <taxon>Schizoporaceae</taxon>
        <taxon>Schizopora</taxon>
    </lineage>
</organism>
<dbReference type="PANTHER" id="PTHR17630:SF44">
    <property type="entry name" value="PROTEIN AIM2"/>
    <property type="match status" value="1"/>
</dbReference>
<dbReference type="GO" id="GO:0016787">
    <property type="term" value="F:hydrolase activity"/>
    <property type="evidence" value="ECO:0007669"/>
    <property type="project" value="UniProtKB-KW"/>
</dbReference>
<protein>
    <submittedName>
        <fullName evidence="2">Alpha/beta-hydrolase</fullName>
    </submittedName>
</protein>
<proteinExistence type="predicted"/>
<keyword evidence="3" id="KW-1185">Reference proteome</keyword>
<dbReference type="InterPro" id="IPR002925">
    <property type="entry name" value="Dienelactn_hydro"/>
</dbReference>
<dbReference type="SUPFAM" id="SSF53474">
    <property type="entry name" value="alpha/beta-Hydrolases"/>
    <property type="match status" value="1"/>
</dbReference>
<dbReference type="Gene3D" id="3.40.50.1820">
    <property type="entry name" value="alpha/beta hydrolase"/>
    <property type="match status" value="1"/>
</dbReference>
<dbReference type="OrthoDB" id="17560at2759"/>
<accession>A0A0H2R4I9</accession>
<name>A0A0H2R4I9_9AGAM</name>
<gene>
    <name evidence="2" type="ORF">SCHPADRAFT_910091</name>
</gene>
<dbReference type="InterPro" id="IPR029058">
    <property type="entry name" value="AB_hydrolase_fold"/>
</dbReference>
<evidence type="ECO:0000313" key="3">
    <source>
        <dbReference type="Proteomes" id="UP000053477"/>
    </source>
</evidence>
<sequence length="253" mass="28085">MSEHKDCASGVKHEGIAEGTIEKFGDWDVYVSIPKGEYAKDKAVLLFTDGFGVQLINNKLMADDFARKGFQVYMPDYFQGDPITDDVMSKPDEVRTQIFSEWLKKHSLDTKWPAVRTVIANLKEKGVMFFGAVGFCYGAPFVLTLAHENAIKAGVVSHPSNLKVPEDLNKLLEKSNVPVLFNTCEFDIAFTSEAQAKADELLGDGKYKPGYKRTYWKGCTHGFAVRGDMTNPDVKAGKEGAFKATTEFFVANI</sequence>
<evidence type="ECO:0000259" key="1">
    <source>
        <dbReference type="Pfam" id="PF01738"/>
    </source>
</evidence>
<dbReference type="EMBL" id="KQ086184">
    <property type="protein sequence ID" value="KLO06749.1"/>
    <property type="molecule type" value="Genomic_DNA"/>
</dbReference>
<dbReference type="Pfam" id="PF01738">
    <property type="entry name" value="DLH"/>
    <property type="match status" value="1"/>
</dbReference>
<reference evidence="2 3" key="1">
    <citation type="submission" date="2015-04" db="EMBL/GenBank/DDBJ databases">
        <title>Complete genome sequence of Schizopora paradoxa KUC8140, a cosmopolitan wood degrader in East Asia.</title>
        <authorList>
            <consortium name="DOE Joint Genome Institute"/>
            <person name="Min B."/>
            <person name="Park H."/>
            <person name="Jang Y."/>
            <person name="Kim J.-J."/>
            <person name="Kim K.H."/>
            <person name="Pangilinan J."/>
            <person name="Lipzen A."/>
            <person name="Riley R."/>
            <person name="Grigoriev I.V."/>
            <person name="Spatafora J.W."/>
            <person name="Choi I.-G."/>
        </authorList>
    </citation>
    <scope>NUCLEOTIDE SEQUENCE [LARGE SCALE GENOMIC DNA]</scope>
    <source>
        <strain evidence="2 3">KUC8140</strain>
    </source>
</reference>